<reference evidence="2 3" key="1">
    <citation type="journal article" date="2021" name="Int. J. Syst. Evol. Microbiol.">
        <title>Streptococcus vicugnae sp. nov., isolated from faeces of alpacas (Vicugna pacos) and cattle (Bos taurus), Streptococcus zalophi sp. nov., and Streptococcus pacificus sp. nov., isolated from respiratory tract of California sea lions (Zalophus californianus).</title>
        <authorList>
            <person name="Volokhov D.V."/>
            <person name="Zagorodnyaya T.A."/>
            <person name="Shen Z."/>
            <person name="Blom J."/>
            <person name="Furtak V.A."/>
            <person name="Eisenberg T."/>
            <person name="Fan P."/>
            <person name="Jeong K.C."/>
            <person name="Gao Y."/>
            <person name="Zhang S."/>
            <person name="Amselle M."/>
        </authorList>
    </citation>
    <scope>NUCLEOTIDE SEQUENCE [LARGE SCALE GENOMIC DNA]</scope>
    <source>
        <strain evidence="2 3">CSL7591</strain>
    </source>
</reference>
<evidence type="ECO:0008006" key="4">
    <source>
        <dbReference type="Google" id="ProtNLM"/>
    </source>
</evidence>
<evidence type="ECO:0000256" key="1">
    <source>
        <dbReference type="SAM" id="Coils"/>
    </source>
</evidence>
<protein>
    <recommendedName>
        <fullName evidence="4">Methyl-accepting chemotaxis protein</fullName>
    </recommendedName>
</protein>
<accession>A0ABS0ZGF6</accession>
<dbReference type="RefSeq" id="WP_199574685.1">
    <property type="nucleotide sequence ID" value="NZ_JAENBO010000001.1"/>
</dbReference>
<sequence length="91" mass="10840">MKIRTFLMSAALGFYAYTVYQNRDQIKQEANEMEELWSNGEKSLEKIKHQIDSVIVEKDQLNKVTQDLKHKIDNFKQEAETHIEDIKQKRL</sequence>
<dbReference type="EMBL" id="JAENBO010000001">
    <property type="protein sequence ID" value="MBJ8325109.1"/>
    <property type="molecule type" value="Genomic_DNA"/>
</dbReference>
<organism evidence="2 3">
    <name type="scientific">Streptococcus pacificus</name>
    <dbReference type="NCBI Taxonomy" id="2740577"/>
    <lineage>
        <taxon>Bacteria</taxon>
        <taxon>Bacillati</taxon>
        <taxon>Bacillota</taxon>
        <taxon>Bacilli</taxon>
        <taxon>Lactobacillales</taxon>
        <taxon>Streptococcaceae</taxon>
        <taxon>Streptococcus</taxon>
    </lineage>
</organism>
<keyword evidence="3" id="KW-1185">Reference proteome</keyword>
<evidence type="ECO:0000313" key="2">
    <source>
        <dbReference type="EMBL" id="MBJ8325109.1"/>
    </source>
</evidence>
<evidence type="ECO:0000313" key="3">
    <source>
        <dbReference type="Proteomes" id="UP000653045"/>
    </source>
</evidence>
<comment type="caution">
    <text evidence="2">The sequence shown here is derived from an EMBL/GenBank/DDBJ whole genome shotgun (WGS) entry which is preliminary data.</text>
</comment>
<proteinExistence type="predicted"/>
<gene>
    <name evidence="2" type="ORF">JHK62_00235</name>
</gene>
<name>A0ABS0ZGF6_9STRE</name>
<keyword evidence="1" id="KW-0175">Coiled coil</keyword>
<feature type="coiled-coil region" evidence="1">
    <location>
        <begin position="44"/>
        <end position="85"/>
    </location>
</feature>
<dbReference type="Proteomes" id="UP000653045">
    <property type="component" value="Unassembled WGS sequence"/>
</dbReference>